<dbReference type="AlphaFoldDB" id="A0A0E9UVP3"/>
<organism evidence="1">
    <name type="scientific">Anguilla anguilla</name>
    <name type="common">European freshwater eel</name>
    <name type="synonym">Muraena anguilla</name>
    <dbReference type="NCBI Taxonomy" id="7936"/>
    <lineage>
        <taxon>Eukaryota</taxon>
        <taxon>Metazoa</taxon>
        <taxon>Chordata</taxon>
        <taxon>Craniata</taxon>
        <taxon>Vertebrata</taxon>
        <taxon>Euteleostomi</taxon>
        <taxon>Actinopterygii</taxon>
        <taxon>Neopterygii</taxon>
        <taxon>Teleostei</taxon>
        <taxon>Anguilliformes</taxon>
        <taxon>Anguillidae</taxon>
        <taxon>Anguilla</taxon>
    </lineage>
</organism>
<proteinExistence type="predicted"/>
<name>A0A0E9UVP3_ANGAN</name>
<dbReference type="EMBL" id="GBXM01038695">
    <property type="protein sequence ID" value="JAH69882.1"/>
    <property type="molecule type" value="Transcribed_RNA"/>
</dbReference>
<evidence type="ECO:0000313" key="1">
    <source>
        <dbReference type="EMBL" id="JAH69882.1"/>
    </source>
</evidence>
<reference evidence="1" key="1">
    <citation type="submission" date="2014-11" db="EMBL/GenBank/DDBJ databases">
        <authorList>
            <person name="Amaro Gonzalez C."/>
        </authorList>
    </citation>
    <scope>NUCLEOTIDE SEQUENCE</scope>
</reference>
<accession>A0A0E9UVP3</accession>
<protein>
    <submittedName>
        <fullName evidence="1">Uncharacterized protein</fullName>
    </submittedName>
</protein>
<reference evidence="1" key="2">
    <citation type="journal article" date="2015" name="Fish Shellfish Immunol.">
        <title>Early steps in the European eel (Anguilla anguilla)-Vibrio vulnificus interaction in the gills: Role of the RtxA13 toxin.</title>
        <authorList>
            <person name="Callol A."/>
            <person name="Pajuelo D."/>
            <person name="Ebbesson L."/>
            <person name="Teles M."/>
            <person name="MacKenzie S."/>
            <person name="Amaro C."/>
        </authorList>
    </citation>
    <scope>NUCLEOTIDE SEQUENCE</scope>
</reference>
<sequence>MDGAGSLYISPILKQHTT</sequence>